<name>A0A2N3VIS8_9NOCA</name>
<protein>
    <submittedName>
        <fullName evidence="3">Uncharacterized protein YndB with AHSA1/START domain</fullName>
    </submittedName>
</protein>
<evidence type="ECO:0000313" key="3">
    <source>
        <dbReference type="EMBL" id="PKV81495.1"/>
    </source>
</evidence>
<dbReference type="SUPFAM" id="SSF55961">
    <property type="entry name" value="Bet v1-like"/>
    <property type="match status" value="1"/>
</dbReference>
<accession>A0A2N3VIS8</accession>
<organism evidence="3 4">
    <name type="scientific">Nocardia fluminea</name>
    <dbReference type="NCBI Taxonomy" id="134984"/>
    <lineage>
        <taxon>Bacteria</taxon>
        <taxon>Bacillati</taxon>
        <taxon>Actinomycetota</taxon>
        <taxon>Actinomycetes</taxon>
        <taxon>Mycobacteriales</taxon>
        <taxon>Nocardiaceae</taxon>
        <taxon>Nocardia</taxon>
    </lineage>
</organism>
<dbReference type="Proteomes" id="UP000233766">
    <property type="component" value="Unassembled WGS sequence"/>
</dbReference>
<dbReference type="RefSeq" id="WP_101467213.1">
    <property type="nucleotide sequence ID" value="NZ_PJMW01000002.1"/>
</dbReference>
<reference evidence="3 4" key="1">
    <citation type="submission" date="2017-12" db="EMBL/GenBank/DDBJ databases">
        <title>Sequencing the genomes of 1000 Actinobacteria strains.</title>
        <authorList>
            <person name="Klenk H.-P."/>
        </authorList>
    </citation>
    <scope>NUCLEOTIDE SEQUENCE [LARGE SCALE GENOMIC DNA]</scope>
    <source>
        <strain evidence="3 4">DSM 44489</strain>
    </source>
</reference>
<dbReference type="InterPro" id="IPR013538">
    <property type="entry name" value="ASHA1/2-like_C"/>
</dbReference>
<dbReference type="Gene3D" id="3.30.530.20">
    <property type="match status" value="1"/>
</dbReference>
<keyword evidence="4" id="KW-1185">Reference proteome</keyword>
<feature type="domain" description="Activator of Hsp90 ATPase homologue 1/2-like C-terminal" evidence="2">
    <location>
        <begin position="26"/>
        <end position="143"/>
    </location>
</feature>
<dbReference type="EMBL" id="PJMW01000002">
    <property type="protein sequence ID" value="PKV81495.1"/>
    <property type="molecule type" value="Genomic_DNA"/>
</dbReference>
<evidence type="ECO:0000313" key="4">
    <source>
        <dbReference type="Proteomes" id="UP000233766"/>
    </source>
</evidence>
<proteinExistence type="inferred from homology"/>
<comment type="similarity">
    <text evidence="1">Belongs to the AHA1 family.</text>
</comment>
<dbReference type="CDD" id="cd08899">
    <property type="entry name" value="SRPBCC_CalC_Aha1-like_6"/>
    <property type="match status" value="1"/>
</dbReference>
<dbReference type="OrthoDB" id="8117292at2"/>
<evidence type="ECO:0000259" key="2">
    <source>
        <dbReference type="Pfam" id="PF08327"/>
    </source>
</evidence>
<sequence>MTTPTATGHRREHADGVYCEWTRTFRAPIEDVWAAVTEPQRLARWLGTWTGDPASGEVKFQMIFEGEMPPERFRIDECDAPRLLRVTTSMPYDGEEPEHWQLRLDLTEEGGVTTLVFAQNVPDPTMAESVGPGWDYYLDRLVAAETDRDPAAVNFDDYYPALSEHYRQEFGRA</sequence>
<evidence type="ECO:0000256" key="1">
    <source>
        <dbReference type="ARBA" id="ARBA00006817"/>
    </source>
</evidence>
<dbReference type="Pfam" id="PF08327">
    <property type="entry name" value="AHSA1"/>
    <property type="match status" value="1"/>
</dbReference>
<comment type="caution">
    <text evidence="3">The sequence shown here is derived from an EMBL/GenBank/DDBJ whole genome shotgun (WGS) entry which is preliminary data.</text>
</comment>
<gene>
    <name evidence="3" type="ORF">ATK86_5963</name>
</gene>
<dbReference type="InterPro" id="IPR023393">
    <property type="entry name" value="START-like_dom_sf"/>
</dbReference>
<dbReference type="AlphaFoldDB" id="A0A2N3VIS8"/>